<dbReference type="EMBL" id="FNEJ01000002">
    <property type="protein sequence ID" value="SDI21765.1"/>
    <property type="molecule type" value="Genomic_DNA"/>
</dbReference>
<evidence type="ECO:0000313" key="3">
    <source>
        <dbReference type="Proteomes" id="UP000199093"/>
    </source>
</evidence>
<dbReference type="AlphaFoldDB" id="A0A1G8IRX4"/>
<feature type="chain" id="PRO_5011552031" description="Tat (Twin-arginine translocation) pathway signal sequence" evidence="1">
    <location>
        <begin position="26"/>
        <end position="162"/>
    </location>
</feature>
<reference evidence="2 3" key="1">
    <citation type="submission" date="2016-10" db="EMBL/GenBank/DDBJ databases">
        <authorList>
            <person name="de Groot N.N."/>
        </authorList>
    </citation>
    <scope>NUCLEOTIDE SEQUENCE [LARGE SCALE GENOMIC DNA]</scope>
    <source>
        <strain evidence="2 3">DSM 26424</strain>
    </source>
</reference>
<keyword evidence="3" id="KW-1185">Reference proteome</keyword>
<dbReference type="OrthoDB" id="9852101at2"/>
<keyword evidence="1" id="KW-0732">Signal</keyword>
<name>A0A1G8IRX4_9RHOB</name>
<feature type="signal peptide" evidence="1">
    <location>
        <begin position="1"/>
        <end position="25"/>
    </location>
</feature>
<protein>
    <recommendedName>
        <fullName evidence="4">Tat (Twin-arginine translocation) pathway signal sequence</fullName>
    </recommendedName>
</protein>
<dbReference type="RefSeq" id="WP_131821776.1">
    <property type="nucleotide sequence ID" value="NZ_FNEJ01000002.1"/>
</dbReference>
<accession>A0A1G8IRX4</accession>
<evidence type="ECO:0008006" key="4">
    <source>
        <dbReference type="Google" id="ProtNLM"/>
    </source>
</evidence>
<evidence type="ECO:0000256" key="1">
    <source>
        <dbReference type="SAM" id="SignalP"/>
    </source>
</evidence>
<proteinExistence type="predicted"/>
<gene>
    <name evidence="2" type="ORF">SAMN04487993_100288</name>
</gene>
<dbReference type="Proteomes" id="UP000199093">
    <property type="component" value="Unassembled WGS sequence"/>
</dbReference>
<evidence type="ECO:0000313" key="2">
    <source>
        <dbReference type="EMBL" id="SDI21765.1"/>
    </source>
</evidence>
<organism evidence="2 3">
    <name type="scientific">Salipiger marinus</name>
    <dbReference type="NCBI Taxonomy" id="555512"/>
    <lineage>
        <taxon>Bacteria</taxon>
        <taxon>Pseudomonadati</taxon>
        <taxon>Pseudomonadota</taxon>
        <taxon>Alphaproteobacteria</taxon>
        <taxon>Rhodobacterales</taxon>
        <taxon>Roseobacteraceae</taxon>
        <taxon>Salipiger</taxon>
    </lineage>
</organism>
<sequence length="162" mass="17916">MNRRAFLGAAAAALLYVVATPAELAAAEVRLKELIAMTKKAKPQDMASLAWSAAEAKKLGWDSPVSGKDMHWLGKWNVTTHKGEKAQFSVLKGGKIRPDNGAKIPFRRWEVLGKPGSPMMMSLSGSGNLNVYYQYYEWRNGAAVFLSNFANRAQYMTLTMRS</sequence>